<dbReference type="EMBL" id="JBHRTR010000036">
    <property type="protein sequence ID" value="MFC3230197.1"/>
    <property type="molecule type" value="Genomic_DNA"/>
</dbReference>
<dbReference type="Proteomes" id="UP001595528">
    <property type="component" value="Unassembled WGS sequence"/>
</dbReference>
<comment type="caution">
    <text evidence="2">The sequence shown here is derived from an EMBL/GenBank/DDBJ whole genome shotgun (WGS) entry which is preliminary data.</text>
</comment>
<protein>
    <recommendedName>
        <fullName evidence="1">VapC50 C-terminal domain-containing protein</fullName>
    </recommendedName>
</protein>
<evidence type="ECO:0000313" key="3">
    <source>
        <dbReference type="Proteomes" id="UP001595528"/>
    </source>
</evidence>
<proteinExistence type="predicted"/>
<evidence type="ECO:0000259" key="1">
    <source>
        <dbReference type="Pfam" id="PF26343"/>
    </source>
</evidence>
<dbReference type="InterPro" id="IPR058652">
    <property type="entry name" value="VapC50_C"/>
</dbReference>
<name>A0ABV7L6G5_9PROT</name>
<evidence type="ECO:0000313" key="2">
    <source>
        <dbReference type="EMBL" id="MFC3230197.1"/>
    </source>
</evidence>
<sequence>MDRNVWECLVTQHQALVPSLALPDPNDRDVLAAAITDRCDAFFAQTLRDFPTDAIAPFGIEAIHPDELLTNQLSLASGLFCSAIQKVRARLKNPPCSPEE</sequence>
<dbReference type="Pfam" id="PF26343">
    <property type="entry name" value="VapC50_C"/>
    <property type="match status" value="1"/>
</dbReference>
<keyword evidence="3" id="KW-1185">Reference proteome</keyword>
<accession>A0ABV7L6G5</accession>
<reference evidence="3" key="1">
    <citation type="journal article" date="2019" name="Int. J. Syst. Evol. Microbiol.">
        <title>The Global Catalogue of Microorganisms (GCM) 10K type strain sequencing project: providing services to taxonomists for standard genome sequencing and annotation.</title>
        <authorList>
            <consortium name="The Broad Institute Genomics Platform"/>
            <consortium name="The Broad Institute Genome Sequencing Center for Infectious Disease"/>
            <person name="Wu L."/>
            <person name="Ma J."/>
        </authorList>
    </citation>
    <scope>NUCLEOTIDE SEQUENCE [LARGE SCALE GENOMIC DNA]</scope>
    <source>
        <strain evidence="3">KCTC 42964</strain>
    </source>
</reference>
<organism evidence="2 3">
    <name type="scientific">Marinibaculum pumilum</name>
    <dbReference type="NCBI Taxonomy" id="1766165"/>
    <lineage>
        <taxon>Bacteria</taxon>
        <taxon>Pseudomonadati</taxon>
        <taxon>Pseudomonadota</taxon>
        <taxon>Alphaproteobacteria</taxon>
        <taxon>Rhodospirillales</taxon>
        <taxon>Rhodospirillaceae</taxon>
        <taxon>Marinibaculum</taxon>
    </lineage>
</organism>
<dbReference type="RefSeq" id="WP_379905137.1">
    <property type="nucleotide sequence ID" value="NZ_JBHRTR010000036.1"/>
</dbReference>
<feature type="domain" description="VapC50 C-terminal" evidence="1">
    <location>
        <begin position="65"/>
        <end position="100"/>
    </location>
</feature>
<gene>
    <name evidence="2" type="ORF">ACFOGJ_23305</name>
</gene>